<dbReference type="Pfam" id="PF26639">
    <property type="entry name" value="Het-6_barrel"/>
    <property type="match status" value="1"/>
</dbReference>
<dbReference type="PANTHER" id="PTHR24148:SF73">
    <property type="entry name" value="HET DOMAIN PROTEIN (AFU_ORTHOLOGUE AFUA_8G01020)"/>
    <property type="match status" value="1"/>
</dbReference>
<evidence type="ECO:0000313" key="2">
    <source>
        <dbReference type="EMBL" id="KAK2598375.1"/>
    </source>
</evidence>
<accession>A0AAD9S4E9</accession>
<gene>
    <name evidence="2" type="ORF">N8I77_011795</name>
</gene>
<evidence type="ECO:0000259" key="1">
    <source>
        <dbReference type="Pfam" id="PF06985"/>
    </source>
</evidence>
<feature type="domain" description="Heterokaryon incompatibility" evidence="1">
    <location>
        <begin position="51"/>
        <end position="234"/>
    </location>
</feature>
<protein>
    <recommendedName>
        <fullName evidence="1">Heterokaryon incompatibility domain-containing protein</fullName>
    </recommendedName>
</protein>
<dbReference type="Proteomes" id="UP001265746">
    <property type="component" value="Unassembled WGS sequence"/>
</dbReference>
<dbReference type="PANTHER" id="PTHR24148">
    <property type="entry name" value="ANKYRIN REPEAT DOMAIN-CONTAINING PROTEIN 39 HOMOLOG-RELATED"/>
    <property type="match status" value="1"/>
</dbReference>
<dbReference type="Pfam" id="PF06985">
    <property type="entry name" value="HET"/>
    <property type="match status" value="1"/>
</dbReference>
<dbReference type="EMBL" id="JAUJFL010000008">
    <property type="protein sequence ID" value="KAK2598375.1"/>
    <property type="molecule type" value="Genomic_DNA"/>
</dbReference>
<dbReference type="InterPro" id="IPR052895">
    <property type="entry name" value="HetReg/Transcr_Mod"/>
</dbReference>
<name>A0AAD9S4E9_PHOAM</name>
<reference evidence="2" key="1">
    <citation type="submission" date="2023-06" db="EMBL/GenBank/DDBJ databases">
        <authorList>
            <person name="Noh H."/>
        </authorList>
    </citation>
    <scope>NUCLEOTIDE SEQUENCE</scope>
    <source>
        <strain evidence="2">DUCC20226</strain>
    </source>
</reference>
<dbReference type="AlphaFoldDB" id="A0AAD9S4E9"/>
<sequence>MDQPSKSWLYRELPSNKRTIRLLRLLPGRPEDHEIRCQLYESSLIDAVGNYKALSYTWGSGAPECDEVVCCDGLIVPVTLNLYSALHKLRDLTATLTLWVDSLCIDQYNENERTHQVGMMREIYANSKEVIIWLGAGRSDVTATDSVEVRFSGDERDVPKIEYHLGRLWRGQLELPPDGRDVFGAFCVISMLAQGLLASRIWYLKNLDYAPPIIRGLLALLDEPWWTRIWVVQETVVSARAIVHYNNISMPWEAFSRASLCYLTGKVTEQLGSAPSETYGPSLTRFHRLVNEIDTTKRDWNAFEPSALLPLLRKFRAKDASDKRDKVYALIGLVNFWGQDEPLIPDYGLRLSKVYWQTTKRLIRSSKTLAVLSGTTAAGKQIQAGFPTWVTDWSYRPSSDEADRLNSQHLYNAADQAMEGVKIHGQTLLEAKGYSVDRVSLVLSWNAIFGEDLRTQAAYWKFRLPWPENTAYLHGGTLRTAFWRTICGNVIYVPEARTERERFRKAIASDVKAFESWCKVDKSTNRRTSIIGGTWQGTVSSEEQITNKKRNAYKLAVECASRGRCFFVTQQGRLGIGPPSLKTDDEVYILHGSRVPMILRRARTSRTCRDKVVEKLVLSTDEEHATIKAGGRNKADAATSREAVRFSVCNENHEDCYKVVGDAYVHGLMEGGMVWEDRARTRLKKTKSVYIV</sequence>
<evidence type="ECO:0000313" key="3">
    <source>
        <dbReference type="Proteomes" id="UP001265746"/>
    </source>
</evidence>
<comment type="caution">
    <text evidence="2">The sequence shown here is derived from an EMBL/GenBank/DDBJ whole genome shotgun (WGS) entry which is preliminary data.</text>
</comment>
<dbReference type="InterPro" id="IPR010730">
    <property type="entry name" value="HET"/>
</dbReference>
<proteinExistence type="predicted"/>
<keyword evidence="3" id="KW-1185">Reference proteome</keyword>
<organism evidence="2 3">
    <name type="scientific">Phomopsis amygdali</name>
    <name type="common">Fusicoccum amygdali</name>
    <dbReference type="NCBI Taxonomy" id="1214568"/>
    <lineage>
        <taxon>Eukaryota</taxon>
        <taxon>Fungi</taxon>
        <taxon>Dikarya</taxon>
        <taxon>Ascomycota</taxon>
        <taxon>Pezizomycotina</taxon>
        <taxon>Sordariomycetes</taxon>
        <taxon>Sordariomycetidae</taxon>
        <taxon>Diaporthales</taxon>
        <taxon>Diaporthaceae</taxon>
        <taxon>Diaporthe</taxon>
    </lineage>
</organism>